<dbReference type="EMBL" id="DTDJ01000024">
    <property type="protein sequence ID" value="HGL17278.1"/>
    <property type="molecule type" value="Genomic_DNA"/>
</dbReference>
<accession>A0A7V4E452</accession>
<dbReference type="AlphaFoldDB" id="A0A7V4E452"/>
<name>A0A7V4E452_UNCW3</name>
<evidence type="ECO:0000313" key="1">
    <source>
        <dbReference type="EMBL" id="HGL17278.1"/>
    </source>
</evidence>
<organism evidence="1">
    <name type="scientific">candidate division WOR-3 bacterium</name>
    <dbReference type="NCBI Taxonomy" id="2052148"/>
    <lineage>
        <taxon>Bacteria</taxon>
        <taxon>Bacteria division WOR-3</taxon>
    </lineage>
</organism>
<dbReference type="InterPro" id="IPR019734">
    <property type="entry name" value="TPR_rpt"/>
</dbReference>
<reference evidence="1" key="1">
    <citation type="journal article" date="2020" name="mSystems">
        <title>Genome- and Community-Level Interaction Insights into Carbon Utilization and Element Cycling Functions of Hydrothermarchaeota in Hydrothermal Sediment.</title>
        <authorList>
            <person name="Zhou Z."/>
            <person name="Liu Y."/>
            <person name="Xu W."/>
            <person name="Pan J."/>
            <person name="Luo Z.H."/>
            <person name="Li M."/>
        </authorList>
    </citation>
    <scope>NUCLEOTIDE SEQUENCE [LARGE SCALE GENOMIC DNA]</scope>
    <source>
        <strain evidence="1">SpSt-69</strain>
    </source>
</reference>
<comment type="caution">
    <text evidence="1">The sequence shown here is derived from an EMBL/GenBank/DDBJ whole genome shotgun (WGS) entry which is preliminary data.</text>
</comment>
<dbReference type="SUPFAM" id="SSF48452">
    <property type="entry name" value="TPR-like"/>
    <property type="match status" value="2"/>
</dbReference>
<dbReference type="Gene3D" id="1.25.40.10">
    <property type="entry name" value="Tetratricopeptide repeat domain"/>
    <property type="match status" value="2"/>
</dbReference>
<gene>
    <name evidence="1" type="ORF">ENU66_02945</name>
</gene>
<dbReference type="Pfam" id="PF13174">
    <property type="entry name" value="TPR_6"/>
    <property type="match status" value="2"/>
</dbReference>
<dbReference type="InterPro" id="IPR011990">
    <property type="entry name" value="TPR-like_helical_dom_sf"/>
</dbReference>
<dbReference type="PROSITE" id="PS51257">
    <property type="entry name" value="PROKAR_LIPOPROTEIN"/>
    <property type="match status" value="1"/>
</dbReference>
<protein>
    <submittedName>
        <fullName evidence="1">Tetratricopeptide repeat protein</fullName>
    </submittedName>
</protein>
<sequence length="436" mass="50997">MAVRKSLILIALFTTSCAYFNTFYNIKIYFREAEKIYQEQGQLTREATTRYNKVIEKSSKIFEYYKSSQYVDDALFYTAIAYKRLGNYTQAKIKFEELFKYFPDSKYHKKALLEYIDLLIVINYIDEAITAIKRNPELTKDPDFLMVKAKLFYANGEYRDLLNLVKENWKALQKNPSKKMIYSLALDCAIKVGDTDIAENLLKQLEKLANSDNERVYLITTRAEMLAKKGEYEQSVKVLEEAGFLENSPQYRIIKYEKARILTQKGLYEQALNELKSIEETSLRDSVYFKSLFLKGKIMETLDSLTLALSIYQDLRNFPIPQSIREEVELRYRTILEVSSDSLGESDESKLRKAELFLYDLKNPEKALKIYAELTDNAKSEEVRLKALYAQMLIYLFHLNSREKAKEIAEKIVKEFPLSTQASKILELNLLNVKRE</sequence>
<proteinExistence type="predicted"/>